<dbReference type="Proteomes" id="UP000757103">
    <property type="component" value="Unassembled WGS sequence"/>
</dbReference>
<dbReference type="PANTHER" id="PTHR46124:SF4">
    <property type="entry name" value="HYDROLASE TATD"/>
    <property type="match status" value="1"/>
</dbReference>
<reference evidence="5" key="2">
    <citation type="submission" date="2021-09" db="EMBL/GenBank/DDBJ databases">
        <authorList>
            <person name="Gilroy R."/>
        </authorList>
    </citation>
    <scope>NUCLEOTIDE SEQUENCE</scope>
    <source>
        <strain evidence="5">CHK121-7720</strain>
    </source>
</reference>
<feature type="binding site" evidence="4">
    <location>
        <position position="5"/>
    </location>
    <ligand>
        <name>a divalent metal cation</name>
        <dbReference type="ChEBI" id="CHEBI:60240"/>
        <label>1</label>
    </ligand>
</feature>
<name>A0A921MPF1_9BACT</name>
<feature type="binding site" evidence="4">
    <location>
        <position position="92"/>
    </location>
    <ligand>
        <name>a divalent metal cation</name>
        <dbReference type="ChEBI" id="CHEBI:60240"/>
        <label>1</label>
    </ligand>
</feature>
<comment type="similarity">
    <text evidence="1">Belongs to the metallo-dependent hydrolases superfamily. TatD-type hydrolase family.</text>
</comment>
<reference evidence="5" key="1">
    <citation type="journal article" date="2021" name="PeerJ">
        <title>Extensive microbial diversity within the chicken gut microbiome revealed by metagenomics and culture.</title>
        <authorList>
            <person name="Gilroy R."/>
            <person name="Ravi A."/>
            <person name="Getino M."/>
            <person name="Pursley I."/>
            <person name="Horton D.L."/>
            <person name="Alikhan N.F."/>
            <person name="Baker D."/>
            <person name="Gharbi K."/>
            <person name="Hall N."/>
            <person name="Watson M."/>
            <person name="Adriaenssens E.M."/>
            <person name="Foster-Nyarko E."/>
            <person name="Jarju S."/>
            <person name="Secka A."/>
            <person name="Antonio M."/>
            <person name="Oren A."/>
            <person name="Chaudhuri R.R."/>
            <person name="La Ragione R."/>
            <person name="Hildebrand F."/>
            <person name="Pallen M.J."/>
        </authorList>
    </citation>
    <scope>NUCLEOTIDE SEQUENCE</scope>
    <source>
        <strain evidence="5">CHK121-7720</strain>
    </source>
</reference>
<evidence type="ECO:0000256" key="1">
    <source>
        <dbReference type="ARBA" id="ARBA00009275"/>
    </source>
</evidence>
<comment type="caution">
    <text evidence="5">The sequence shown here is derived from an EMBL/GenBank/DDBJ whole genome shotgun (WGS) entry which is preliminary data.</text>
</comment>
<evidence type="ECO:0000313" key="5">
    <source>
        <dbReference type="EMBL" id="HJG88079.1"/>
    </source>
</evidence>
<dbReference type="PANTHER" id="PTHR46124">
    <property type="entry name" value="D-AMINOACYL-TRNA DEACYLASE"/>
    <property type="match status" value="1"/>
</dbReference>
<dbReference type="InterPro" id="IPR032466">
    <property type="entry name" value="Metal_Hydrolase"/>
</dbReference>
<keyword evidence="2 4" id="KW-0479">Metal-binding</keyword>
<dbReference type="NCBIfam" id="TIGR00010">
    <property type="entry name" value="YchF/TatD family DNA exonuclease"/>
    <property type="match status" value="1"/>
</dbReference>
<dbReference type="InterPro" id="IPR001130">
    <property type="entry name" value="TatD-like"/>
</dbReference>
<dbReference type="PIRSF" id="PIRSF005902">
    <property type="entry name" value="DNase_TatD"/>
    <property type="match status" value="1"/>
</dbReference>
<dbReference type="RefSeq" id="WP_273305184.1">
    <property type="nucleotide sequence ID" value="NZ_DYUD01000007.1"/>
</dbReference>
<evidence type="ECO:0000313" key="6">
    <source>
        <dbReference type="Proteomes" id="UP000757103"/>
    </source>
</evidence>
<evidence type="ECO:0000256" key="2">
    <source>
        <dbReference type="ARBA" id="ARBA00022723"/>
    </source>
</evidence>
<dbReference type="InterPro" id="IPR015991">
    <property type="entry name" value="TatD/YcfH-like"/>
</dbReference>
<dbReference type="Pfam" id="PF01026">
    <property type="entry name" value="TatD_DNase"/>
    <property type="match status" value="1"/>
</dbReference>
<dbReference type="GO" id="GO:0016788">
    <property type="term" value="F:hydrolase activity, acting on ester bonds"/>
    <property type="evidence" value="ECO:0007669"/>
    <property type="project" value="InterPro"/>
</dbReference>
<dbReference type="GO" id="GO:0046872">
    <property type="term" value="F:metal ion binding"/>
    <property type="evidence" value="ECO:0007669"/>
    <property type="project" value="UniProtKB-KW"/>
</dbReference>
<gene>
    <name evidence="5" type="ORF">K8U91_01190</name>
</gene>
<feature type="binding site" evidence="4">
    <location>
        <position position="7"/>
    </location>
    <ligand>
        <name>a divalent metal cation</name>
        <dbReference type="ChEBI" id="CHEBI:60240"/>
        <label>1</label>
    </ligand>
</feature>
<dbReference type="GO" id="GO:0004536">
    <property type="term" value="F:DNA nuclease activity"/>
    <property type="evidence" value="ECO:0007669"/>
    <property type="project" value="InterPro"/>
</dbReference>
<feature type="binding site" evidence="4">
    <location>
        <position position="153"/>
    </location>
    <ligand>
        <name>a divalent metal cation</name>
        <dbReference type="ChEBI" id="CHEBI:60240"/>
        <label>2</label>
    </ligand>
</feature>
<dbReference type="GO" id="GO:0005829">
    <property type="term" value="C:cytosol"/>
    <property type="evidence" value="ECO:0007669"/>
    <property type="project" value="TreeGrafter"/>
</dbReference>
<proteinExistence type="inferred from homology"/>
<dbReference type="EMBL" id="DYUD01000007">
    <property type="protein sequence ID" value="HJG88079.1"/>
    <property type="molecule type" value="Genomic_DNA"/>
</dbReference>
<sequence length="255" mass="28949">MIDTHTHIYLEEFDDDRDEVVRRAREAGVERVILPNVDLTTVEAMQVTHDRYPGYCRMAMGLHPTSVEADYREQLDRTRALLLAGNYCAVGEIGLDLYWDKSFAREQEEAFAVQTGWAVELDLPVIIHCREAFAEMVVLLQSGRVPSFRGVFHSFTGSADEVRTLRTLGDYYFGINGIVTFKNAHLEEMVREVGIDRLLLETDAPYLAPVPYRGKRNEPSYLPRMAQRIADILGVTVAEVEAATTANAFRLFGEW</sequence>
<feature type="binding site" evidence="4">
    <location>
        <position position="128"/>
    </location>
    <ligand>
        <name>a divalent metal cation</name>
        <dbReference type="ChEBI" id="CHEBI:60240"/>
        <label>2</label>
    </ligand>
</feature>
<evidence type="ECO:0000256" key="3">
    <source>
        <dbReference type="ARBA" id="ARBA00022801"/>
    </source>
</evidence>
<dbReference type="FunFam" id="3.20.20.140:FF:000005">
    <property type="entry name" value="TatD family hydrolase"/>
    <property type="match status" value="1"/>
</dbReference>
<dbReference type="Gene3D" id="3.20.20.140">
    <property type="entry name" value="Metal-dependent hydrolases"/>
    <property type="match status" value="1"/>
</dbReference>
<organism evidence="5 6">
    <name type="scientific">Barnesiella viscericola</name>
    <dbReference type="NCBI Taxonomy" id="397865"/>
    <lineage>
        <taxon>Bacteria</taxon>
        <taxon>Pseudomonadati</taxon>
        <taxon>Bacteroidota</taxon>
        <taxon>Bacteroidia</taxon>
        <taxon>Bacteroidales</taxon>
        <taxon>Barnesiellaceae</taxon>
        <taxon>Barnesiella</taxon>
    </lineage>
</organism>
<protein>
    <submittedName>
        <fullName evidence="5">TatD family hydrolase</fullName>
    </submittedName>
</protein>
<dbReference type="SUPFAM" id="SSF51556">
    <property type="entry name" value="Metallo-dependent hydrolases"/>
    <property type="match status" value="1"/>
</dbReference>
<feature type="binding site" evidence="4">
    <location>
        <position position="203"/>
    </location>
    <ligand>
        <name>a divalent metal cation</name>
        <dbReference type="ChEBI" id="CHEBI:60240"/>
        <label>1</label>
    </ligand>
</feature>
<accession>A0A921MPF1</accession>
<dbReference type="AlphaFoldDB" id="A0A921MPF1"/>
<keyword evidence="3 5" id="KW-0378">Hydrolase</keyword>
<dbReference type="CDD" id="cd01310">
    <property type="entry name" value="TatD_DNAse"/>
    <property type="match status" value="1"/>
</dbReference>
<evidence type="ECO:0000256" key="4">
    <source>
        <dbReference type="PIRSR" id="PIRSR005902-1"/>
    </source>
</evidence>